<evidence type="ECO:0000313" key="12">
    <source>
        <dbReference type="EMBL" id="CAD6194550.1"/>
    </source>
</evidence>
<dbReference type="GO" id="GO:0003700">
    <property type="term" value="F:DNA-binding transcription factor activity"/>
    <property type="evidence" value="ECO:0007669"/>
    <property type="project" value="InterPro"/>
</dbReference>
<organism evidence="12 13">
    <name type="scientific">Caenorhabditis auriculariae</name>
    <dbReference type="NCBI Taxonomy" id="2777116"/>
    <lineage>
        <taxon>Eukaryota</taxon>
        <taxon>Metazoa</taxon>
        <taxon>Ecdysozoa</taxon>
        <taxon>Nematoda</taxon>
        <taxon>Chromadorea</taxon>
        <taxon>Rhabditida</taxon>
        <taxon>Rhabditina</taxon>
        <taxon>Rhabditomorpha</taxon>
        <taxon>Rhabditoidea</taxon>
        <taxon>Rhabditidae</taxon>
        <taxon>Peloderinae</taxon>
        <taxon>Caenorhabditis</taxon>
    </lineage>
</organism>
<evidence type="ECO:0000256" key="1">
    <source>
        <dbReference type="ARBA" id="ARBA00022723"/>
    </source>
</evidence>
<dbReference type="Pfam" id="PF00105">
    <property type="entry name" value="zf-C4"/>
    <property type="match status" value="1"/>
</dbReference>
<feature type="domain" description="NR LBD" evidence="11">
    <location>
        <begin position="232"/>
        <end position="465"/>
    </location>
</feature>
<evidence type="ECO:0000256" key="5">
    <source>
        <dbReference type="ARBA" id="ARBA00023125"/>
    </source>
</evidence>
<dbReference type="SMART" id="SM00399">
    <property type="entry name" value="ZnF_C4"/>
    <property type="match status" value="1"/>
</dbReference>
<keyword evidence="5" id="KW-0238">DNA-binding</keyword>
<dbReference type="Proteomes" id="UP000835052">
    <property type="component" value="Unassembled WGS sequence"/>
</dbReference>
<gene>
    <name evidence="12" type="ORF">CAUJ_LOCUS10469</name>
</gene>
<evidence type="ECO:0000256" key="4">
    <source>
        <dbReference type="ARBA" id="ARBA00023015"/>
    </source>
</evidence>
<dbReference type="SUPFAM" id="SSF48508">
    <property type="entry name" value="Nuclear receptor ligand-binding domain"/>
    <property type="match status" value="1"/>
</dbReference>
<evidence type="ECO:0000256" key="9">
    <source>
        <dbReference type="SAM" id="MobiDB-lite"/>
    </source>
</evidence>
<comment type="caution">
    <text evidence="12">The sequence shown here is derived from an EMBL/GenBank/DDBJ whole genome shotgun (WGS) entry which is preliminary data.</text>
</comment>
<dbReference type="InterPro" id="IPR001628">
    <property type="entry name" value="Znf_hrmn_rcpt"/>
</dbReference>
<dbReference type="SMART" id="SM00430">
    <property type="entry name" value="HOLI"/>
    <property type="match status" value="1"/>
</dbReference>
<proteinExistence type="predicted"/>
<feature type="compositionally biased region" description="Low complexity" evidence="9">
    <location>
        <begin position="141"/>
        <end position="155"/>
    </location>
</feature>
<keyword evidence="3" id="KW-0862">Zinc</keyword>
<dbReference type="PROSITE" id="PS51843">
    <property type="entry name" value="NR_LBD"/>
    <property type="match status" value="1"/>
</dbReference>
<dbReference type="InterPro" id="IPR013088">
    <property type="entry name" value="Znf_NHR/GATA"/>
</dbReference>
<reference evidence="12" key="1">
    <citation type="submission" date="2020-10" db="EMBL/GenBank/DDBJ databases">
        <authorList>
            <person name="Kikuchi T."/>
        </authorList>
    </citation>
    <scope>NUCLEOTIDE SEQUENCE</scope>
    <source>
        <strain evidence="12">NKZ352</strain>
    </source>
</reference>
<dbReference type="GO" id="GO:0008270">
    <property type="term" value="F:zinc ion binding"/>
    <property type="evidence" value="ECO:0007669"/>
    <property type="project" value="UniProtKB-KW"/>
</dbReference>
<feature type="region of interest" description="Disordered" evidence="9">
    <location>
        <begin position="126"/>
        <end position="155"/>
    </location>
</feature>
<dbReference type="OrthoDB" id="5808658at2759"/>
<dbReference type="Gene3D" id="1.10.565.10">
    <property type="entry name" value="Retinoid X Receptor"/>
    <property type="match status" value="1"/>
</dbReference>
<dbReference type="SUPFAM" id="SSF57716">
    <property type="entry name" value="Glucocorticoid receptor-like (DNA-binding domain)"/>
    <property type="match status" value="1"/>
</dbReference>
<dbReference type="EMBL" id="CAJGYM010000045">
    <property type="protein sequence ID" value="CAD6194550.1"/>
    <property type="molecule type" value="Genomic_DNA"/>
</dbReference>
<dbReference type="InterPro" id="IPR000536">
    <property type="entry name" value="Nucl_hrmn_rcpt_lig-bd"/>
</dbReference>
<feature type="domain" description="Nuclear receptor" evidence="10">
    <location>
        <begin position="52"/>
        <end position="127"/>
    </location>
</feature>
<dbReference type="InterPro" id="IPR052499">
    <property type="entry name" value="C.elegans_NHRs"/>
</dbReference>
<accession>A0A8S1HN11</accession>
<evidence type="ECO:0000256" key="8">
    <source>
        <dbReference type="ARBA" id="ARBA00023242"/>
    </source>
</evidence>
<keyword evidence="6" id="KW-0804">Transcription</keyword>
<keyword evidence="4" id="KW-0805">Transcription regulation</keyword>
<evidence type="ECO:0000256" key="2">
    <source>
        <dbReference type="ARBA" id="ARBA00022771"/>
    </source>
</evidence>
<dbReference type="PANTHER" id="PTHR47630">
    <property type="entry name" value="NUCLEAR HORMONE RECEPTOR FAMILY-RELATED-RELATED"/>
    <property type="match status" value="1"/>
</dbReference>
<keyword evidence="2" id="KW-0863">Zinc-finger</keyword>
<dbReference type="Pfam" id="PF00104">
    <property type="entry name" value="Hormone_recep"/>
    <property type="match status" value="1"/>
</dbReference>
<dbReference type="AlphaFoldDB" id="A0A8S1HN11"/>
<evidence type="ECO:0000259" key="10">
    <source>
        <dbReference type="PROSITE" id="PS51030"/>
    </source>
</evidence>
<keyword evidence="8" id="KW-0539">Nucleus</keyword>
<keyword evidence="7" id="KW-0675">Receptor</keyword>
<evidence type="ECO:0000256" key="3">
    <source>
        <dbReference type="ARBA" id="ARBA00022833"/>
    </source>
</evidence>
<evidence type="ECO:0000259" key="11">
    <source>
        <dbReference type="PROSITE" id="PS51843"/>
    </source>
</evidence>
<dbReference type="PROSITE" id="PS51030">
    <property type="entry name" value="NUCLEAR_REC_DBD_2"/>
    <property type="match status" value="1"/>
</dbReference>
<keyword evidence="13" id="KW-1185">Reference proteome</keyword>
<dbReference type="Gene3D" id="3.30.50.10">
    <property type="entry name" value="Erythroid Transcription Factor GATA-1, subunit A"/>
    <property type="match status" value="1"/>
</dbReference>
<evidence type="ECO:0000256" key="6">
    <source>
        <dbReference type="ARBA" id="ARBA00023163"/>
    </source>
</evidence>
<dbReference type="GO" id="GO:0043565">
    <property type="term" value="F:sequence-specific DNA binding"/>
    <property type="evidence" value="ECO:0007669"/>
    <property type="project" value="InterPro"/>
</dbReference>
<name>A0A8S1HN11_9PELO</name>
<dbReference type="PRINTS" id="PR00047">
    <property type="entry name" value="STROIDFINGER"/>
</dbReference>
<evidence type="ECO:0008006" key="14">
    <source>
        <dbReference type="Google" id="ProtNLM"/>
    </source>
</evidence>
<evidence type="ECO:0000313" key="13">
    <source>
        <dbReference type="Proteomes" id="UP000835052"/>
    </source>
</evidence>
<protein>
    <recommendedName>
        <fullName evidence="14">Nuclear receptor domain-containing protein</fullName>
    </recommendedName>
</protein>
<sequence length="480" mass="54878">MDIFGRLEPVFYQRPPYTVYGNDTFPASRLYRPTDKEQEQRTHVVGPLQRKTEKCRVCSREGASLHYGGVVCGGCKIFFARAVKNPRGFACERQGSCEMGPGRRSKCRSCRLNLCYKARMRSEAVGQVRDLRTKEEDSTDESLPTTSSASPAPESKPIVSIISKLEYQRIDPLEVPSTSMQARCHQIRSHIDMYPSFDDRAIVAMFHNIERNCDNNLGYASAGKYPSEFSTDVPVDLALLHPRPISDEVPIAYVRKKFSENPEEMFKEFYCRTIVHFFAWTSAIEDFSQLNMRQRKILAIEAVVPGCLMMHAFGMSQWRVKNGAPKLPTSSEIDLKTMIDDHPHLKEVIETFQFHVLEPMNVLQITAEEYSCIRLILLWSGGESVLDMELARALRDRYGILLMALLRAALPDAAEEEVKRRYSQLFEYFNSVKTISTRFVSWMTMMFARDLCGMRDTLIYDLHVHSPGSTTGKVPKEEKI</sequence>
<evidence type="ECO:0000256" key="7">
    <source>
        <dbReference type="ARBA" id="ARBA00023170"/>
    </source>
</evidence>
<keyword evidence="1" id="KW-0479">Metal-binding</keyword>
<dbReference type="InterPro" id="IPR035500">
    <property type="entry name" value="NHR-like_dom_sf"/>
</dbReference>